<reference evidence="1" key="1">
    <citation type="submission" date="2023-06" db="EMBL/GenBank/DDBJ databases">
        <title>Genome-scale phylogeny and comparative genomics of the fungal order Sordariales.</title>
        <authorList>
            <consortium name="Lawrence Berkeley National Laboratory"/>
            <person name="Hensen N."/>
            <person name="Bonometti L."/>
            <person name="Westerberg I."/>
            <person name="Brannstrom I.O."/>
            <person name="Guillou S."/>
            <person name="Cros-Aarteil S."/>
            <person name="Calhoun S."/>
            <person name="Haridas S."/>
            <person name="Kuo A."/>
            <person name="Mondo S."/>
            <person name="Pangilinan J."/>
            <person name="Riley R."/>
            <person name="Labutti K."/>
            <person name="Andreopoulos B."/>
            <person name="Lipzen A."/>
            <person name="Chen C."/>
            <person name="Yanf M."/>
            <person name="Daum C."/>
            <person name="Ng V."/>
            <person name="Clum A."/>
            <person name="Steindorff A."/>
            <person name="Ohm R."/>
            <person name="Martin F."/>
            <person name="Silar P."/>
            <person name="Natvig D."/>
            <person name="Lalanne C."/>
            <person name="Gautier V."/>
            <person name="Ament-Velasquez S.L."/>
            <person name="Kruys A."/>
            <person name="Hutchinson M.I."/>
            <person name="Powell A.J."/>
            <person name="Barry K."/>
            <person name="Miller A.N."/>
            <person name="Grigoriev I.V."/>
            <person name="Debuchy R."/>
            <person name="Gladieux P."/>
            <person name="Thoren M.H."/>
            <person name="Johannesson H."/>
        </authorList>
    </citation>
    <scope>NUCLEOTIDE SEQUENCE</scope>
    <source>
        <strain evidence="1">CBS 540.89</strain>
    </source>
</reference>
<evidence type="ECO:0000313" key="1">
    <source>
        <dbReference type="EMBL" id="KAK0726400.1"/>
    </source>
</evidence>
<dbReference type="Proteomes" id="UP001172159">
    <property type="component" value="Unassembled WGS sequence"/>
</dbReference>
<dbReference type="EMBL" id="JAUKTV010000010">
    <property type="protein sequence ID" value="KAK0726400.1"/>
    <property type="molecule type" value="Genomic_DNA"/>
</dbReference>
<gene>
    <name evidence="1" type="ORF">B0T21DRAFT_385668</name>
</gene>
<protein>
    <submittedName>
        <fullName evidence="1">Uncharacterized protein</fullName>
    </submittedName>
</protein>
<organism evidence="1 2">
    <name type="scientific">Apiosordaria backusii</name>
    <dbReference type="NCBI Taxonomy" id="314023"/>
    <lineage>
        <taxon>Eukaryota</taxon>
        <taxon>Fungi</taxon>
        <taxon>Dikarya</taxon>
        <taxon>Ascomycota</taxon>
        <taxon>Pezizomycotina</taxon>
        <taxon>Sordariomycetes</taxon>
        <taxon>Sordariomycetidae</taxon>
        <taxon>Sordariales</taxon>
        <taxon>Lasiosphaeriaceae</taxon>
        <taxon>Apiosordaria</taxon>
    </lineage>
</organism>
<sequence>MSLRDAYFGYVGQAASVIAKIAGVPVKLHDDDDPAAQLFPNFTTASSKVYDAAEKGAKEKLEEVLAALPDHIKNDSTLETTSVAYPAESTFLWTDPAPLNKNGKPNRELVQDIGKMLAQRGFPTVFPTSTSDADSTDFDWLDVALNIGKAIFSNIPPITQDSGDGITTSKFAIHSGNGSWITGCHAYYGIPLGQAGANSAWHSGLVMQLTTTKAYRDFETARNKALNFTQDVSTSNGKLRWLVTMNVQWEGSVTANRLAPALKGKLKSDDIKLQCPDEYTPAQARGLVRECAKSVIQSLFTGTGSEPYLTPEIIVTMSTLL</sequence>
<comment type="caution">
    <text evidence="1">The sequence shown here is derived from an EMBL/GenBank/DDBJ whole genome shotgun (WGS) entry which is preliminary data.</text>
</comment>
<accession>A0AA40B2D4</accession>
<dbReference type="AlphaFoldDB" id="A0AA40B2D4"/>
<keyword evidence="2" id="KW-1185">Reference proteome</keyword>
<proteinExistence type="predicted"/>
<evidence type="ECO:0000313" key="2">
    <source>
        <dbReference type="Proteomes" id="UP001172159"/>
    </source>
</evidence>
<name>A0AA40B2D4_9PEZI</name>